<proteinExistence type="predicted"/>
<evidence type="ECO:0000259" key="3">
    <source>
        <dbReference type="PROSITE" id="PS50879"/>
    </source>
</evidence>
<dbReference type="InterPro" id="IPR043502">
    <property type="entry name" value="DNA/RNA_pol_sf"/>
</dbReference>
<dbReference type="InterPro" id="IPR025558">
    <property type="entry name" value="DUF4283"/>
</dbReference>
<feature type="compositionally biased region" description="Low complexity" evidence="1">
    <location>
        <begin position="271"/>
        <end position="289"/>
    </location>
</feature>
<protein>
    <recommendedName>
        <fullName evidence="6">Reverse transcriptase domain-containing protein</fullName>
    </recommendedName>
</protein>
<dbReference type="GeneID" id="140015179"/>
<dbReference type="SUPFAM" id="SSF53098">
    <property type="entry name" value="Ribonuclease H-like"/>
    <property type="match status" value="1"/>
</dbReference>
<dbReference type="InterPro" id="IPR000477">
    <property type="entry name" value="RT_dom"/>
</dbReference>
<dbReference type="SUPFAM" id="SSF56672">
    <property type="entry name" value="DNA/RNA polymerases"/>
    <property type="match status" value="1"/>
</dbReference>
<sequence length="1244" mass="137690">MASSEAPHPSVGGQPLPAKIPQSFSDLFTSPSAPAFSVQATASTHRGEPALIFSQEVIHKLSDLFRYALVGKFARGRPSLELVRKFFVTLDLKQPVSVGLLDPRHILIRVADERDYHRLRLRGVWYVQGRPMKLFKWTPSFHVDREPSVVPVWVSLPKLPIHLFNRECLFQIVATLGVPLYVDAATAALSRPSVARGHSKDDCVMLHPELKAQARPTGEAQPQGLRKGRPPAVAVEGEKVAATGELVAPALVGEKHRVSGVVLGPDAEPGPGSSAQAAQPVAAASPTAGDGQGVSALLGMQATHKGTPLDLDNVVVEEASDDEHQDGFPGSFYQACWDIIGGDLSDAVADFFVGADLPCGISATLLALIPKQSTPKTFADFRPISLCNFSNKIISKILAARLEKVLPRLISPQQSGFVKGRAISDNILLAQEMISRIGRKARGSNVVLKLDMAKAYDRVSWMFLLSVMRKFGFGEVWLDMVWRLVSSCHFSVLINGGPVGFFRSTRGLRQGDPLSPALFIIMAEFLSRGLESLPLSSGFIPYSVPSGGSPPVHLGYADDVIVFCNGGRASVRKVMGVLTDYQRVSGQLVNASKSCCLLSKKVSGLRSRRVAEETGFARKSLPITYLGCPLYEGRRSKSLFAGIIDKVQARLLSWQNRWLSMGARLILIRHVLTSIPVHLLAVLEPTRGAIWEIERMFARFFWGDNHFHWCGWSKVCFPVEEGGLGVRSLQSISKAFSCKLWWRFRQQDSLWARFMSSLYLRGGHPNQVVVGPSCSVICRRLFQVREQMELQIRWDVSLGDCYFWWDNWSGLGPLGWRFPDLSSDQKVSDFCVQRSWDWVRLSSFLPTEILEVMGETFMCFGDLPDQPCWQLASSSSFSTASAYQLVRRVGVKSLVFRSLWDSSIPLKVSCFAWRLFSGRLPLDDVLRTRCRFAGPSQCPLCLAAQETADHLFSSCLVAQAVWSFFECRLGILMASCGYRTRFMTWWSQPVSKMSIRWLYRILSLIILWFLWKASNKWRFDGIKWSVQTLCYSISHELWLICSVKFPGRSLPPEFGGLVSVISGIQRPLSSTLVSWEFPQNGFVKLNTDGSSSSTAGASGIGGILRWSDGSFLGAFAAKLPLVGSLQAEAYAMLHGLQLCQQMGFSMVQVESDSQVLVRVVAGSFSISWAVRPLIRAIRAILPLGVRLSHCFREVNTVADSLAAVGVACSGRLDYPTLSSLPRLSRSLFVLDREQVPNFCFSLRR</sequence>
<dbReference type="InterPro" id="IPR002156">
    <property type="entry name" value="RNaseH_domain"/>
</dbReference>
<feature type="domain" description="Reverse transcriptase" evidence="2">
    <location>
        <begin position="350"/>
        <end position="630"/>
    </location>
</feature>
<evidence type="ECO:0008006" key="6">
    <source>
        <dbReference type="Google" id="ProtNLM"/>
    </source>
</evidence>
<dbReference type="Gene3D" id="3.30.420.10">
    <property type="entry name" value="Ribonuclease H-like superfamily/Ribonuclease H"/>
    <property type="match status" value="1"/>
</dbReference>
<dbReference type="PROSITE" id="PS50879">
    <property type="entry name" value="RNASE_H_1"/>
    <property type="match status" value="1"/>
</dbReference>
<dbReference type="InterPro" id="IPR012337">
    <property type="entry name" value="RNaseH-like_sf"/>
</dbReference>
<reference evidence="5" key="1">
    <citation type="submission" date="2025-08" db="UniProtKB">
        <authorList>
            <consortium name="RefSeq"/>
        </authorList>
    </citation>
    <scope>IDENTIFICATION</scope>
    <source>
        <tissue evidence="5">Leaves</tissue>
    </source>
</reference>
<feature type="region of interest" description="Disordered" evidence="1">
    <location>
        <begin position="264"/>
        <end position="290"/>
    </location>
</feature>
<dbReference type="InterPro" id="IPR036397">
    <property type="entry name" value="RNaseH_sf"/>
</dbReference>
<dbReference type="PANTHER" id="PTHR33116:SF67">
    <property type="entry name" value="REVERSE TRANSCRIPTASE"/>
    <property type="match status" value="1"/>
</dbReference>
<evidence type="ECO:0000313" key="5">
    <source>
        <dbReference type="RefSeq" id="XP_071923184.1"/>
    </source>
</evidence>
<evidence type="ECO:0000313" key="4">
    <source>
        <dbReference type="Proteomes" id="UP001652660"/>
    </source>
</evidence>
<keyword evidence="4" id="KW-1185">Reference proteome</keyword>
<dbReference type="CDD" id="cd06222">
    <property type="entry name" value="RNase_H_like"/>
    <property type="match status" value="1"/>
</dbReference>
<dbReference type="RefSeq" id="XP_071923184.1">
    <property type="nucleotide sequence ID" value="XM_072067083.1"/>
</dbReference>
<gene>
    <name evidence="5" type="primary">LOC140015179</name>
</gene>
<dbReference type="Pfam" id="PF13966">
    <property type="entry name" value="zf-RVT"/>
    <property type="match status" value="1"/>
</dbReference>
<evidence type="ECO:0000256" key="1">
    <source>
        <dbReference type="SAM" id="MobiDB-lite"/>
    </source>
</evidence>
<accession>A0ABM4VUI3</accession>
<dbReference type="InterPro" id="IPR044730">
    <property type="entry name" value="RNase_H-like_dom_plant"/>
</dbReference>
<feature type="domain" description="RNase H type-1" evidence="3">
    <location>
        <begin position="1079"/>
        <end position="1207"/>
    </location>
</feature>
<dbReference type="Proteomes" id="UP001652660">
    <property type="component" value="Chromosome 10e"/>
</dbReference>
<dbReference type="PROSITE" id="PS50878">
    <property type="entry name" value="RT_POL"/>
    <property type="match status" value="1"/>
</dbReference>
<organism evidence="4 5">
    <name type="scientific">Coffea arabica</name>
    <name type="common">Arabian coffee</name>
    <dbReference type="NCBI Taxonomy" id="13443"/>
    <lineage>
        <taxon>Eukaryota</taxon>
        <taxon>Viridiplantae</taxon>
        <taxon>Streptophyta</taxon>
        <taxon>Embryophyta</taxon>
        <taxon>Tracheophyta</taxon>
        <taxon>Spermatophyta</taxon>
        <taxon>Magnoliopsida</taxon>
        <taxon>eudicotyledons</taxon>
        <taxon>Gunneridae</taxon>
        <taxon>Pentapetalae</taxon>
        <taxon>asterids</taxon>
        <taxon>lamiids</taxon>
        <taxon>Gentianales</taxon>
        <taxon>Rubiaceae</taxon>
        <taxon>Ixoroideae</taxon>
        <taxon>Gardenieae complex</taxon>
        <taxon>Bertiereae - Coffeeae clade</taxon>
        <taxon>Coffeeae</taxon>
        <taxon>Coffea</taxon>
    </lineage>
</organism>
<dbReference type="Pfam" id="PF00078">
    <property type="entry name" value="RVT_1"/>
    <property type="match status" value="1"/>
</dbReference>
<dbReference type="InterPro" id="IPR026960">
    <property type="entry name" value="RVT-Znf"/>
</dbReference>
<name>A0ABM4VUI3_COFAR</name>
<dbReference type="CDD" id="cd01650">
    <property type="entry name" value="RT_nLTR_like"/>
    <property type="match status" value="1"/>
</dbReference>
<dbReference type="PANTHER" id="PTHR33116">
    <property type="entry name" value="REVERSE TRANSCRIPTASE ZINC-BINDING DOMAIN-CONTAINING PROTEIN-RELATED-RELATED"/>
    <property type="match status" value="1"/>
</dbReference>
<evidence type="ECO:0000259" key="2">
    <source>
        <dbReference type="PROSITE" id="PS50878"/>
    </source>
</evidence>
<dbReference type="Pfam" id="PF13456">
    <property type="entry name" value="RVT_3"/>
    <property type="match status" value="1"/>
</dbReference>
<dbReference type="Pfam" id="PF14111">
    <property type="entry name" value="DUF4283"/>
    <property type="match status" value="1"/>
</dbReference>